<dbReference type="Proteomes" id="UP000278351">
    <property type="component" value="Unassembled WGS sequence"/>
</dbReference>
<dbReference type="RefSeq" id="WP_123846079.1">
    <property type="nucleotide sequence ID" value="NZ_RPDH01000001.1"/>
</dbReference>
<dbReference type="Gene3D" id="3.20.20.70">
    <property type="entry name" value="Aldolase class I"/>
    <property type="match status" value="1"/>
</dbReference>
<dbReference type="InterPro" id="IPR022998">
    <property type="entry name" value="ThiamineP_synth_TenI"/>
</dbReference>
<gene>
    <name evidence="2" type="ORF">EGT74_08600</name>
</gene>
<evidence type="ECO:0000313" key="3">
    <source>
        <dbReference type="Proteomes" id="UP000278351"/>
    </source>
</evidence>
<dbReference type="GO" id="GO:0009228">
    <property type="term" value="P:thiamine biosynthetic process"/>
    <property type="evidence" value="ECO:0007669"/>
    <property type="project" value="UniProtKB-KW"/>
</dbReference>
<sequence length="196" mass="21300">MIWIVTSPERIHEEHLYLNELAAAGPVTLLLRKPGWSLEAYTGLLDRLHDHSRVMVAGFPELLQRYNVMGLHVGEAVRRTDNSRTVPSAGTPHRQASQAPVFSTSIHTPGAPAGPWNYLLLGPVFDSISKNGYSGKGHLFVAVPPNCIAIGGVQADNIRQVKSMGFCGAALLGTIWSNPAGAVKTYQTIQDLWQHS</sequence>
<proteinExistence type="predicted"/>
<dbReference type="InterPro" id="IPR036206">
    <property type="entry name" value="ThiamineP_synth_sf"/>
</dbReference>
<evidence type="ECO:0000313" key="2">
    <source>
        <dbReference type="EMBL" id="RPE13559.1"/>
    </source>
</evidence>
<feature type="compositionally biased region" description="Polar residues" evidence="1">
    <location>
        <begin position="83"/>
        <end position="100"/>
    </location>
</feature>
<dbReference type="OrthoDB" id="194683at2"/>
<accession>A0A3N4Q2Y8</accession>
<reference evidence="2 3" key="1">
    <citation type="submission" date="2018-11" db="EMBL/GenBank/DDBJ databases">
        <title>Chitinophaga lutea sp.nov., isolate from arsenic contaminated soil.</title>
        <authorList>
            <person name="Zong Y."/>
        </authorList>
    </citation>
    <scope>NUCLEOTIDE SEQUENCE [LARGE SCALE GENOMIC DNA]</scope>
    <source>
        <strain evidence="2 3">ZY74</strain>
    </source>
</reference>
<protein>
    <submittedName>
        <fullName evidence="2">Thiamine phosphate synthase</fullName>
    </submittedName>
</protein>
<dbReference type="CDD" id="cd00564">
    <property type="entry name" value="TMP_TenI"/>
    <property type="match status" value="1"/>
</dbReference>
<dbReference type="SUPFAM" id="SSF51391">
    <property type="entry name" value="Thiamin phosphate synthase"/>
    <property type="match status" value="1"/>
</dbReference>
<dbReference type="AlphaFoldDB" id="A0A3N4Q2Y8"/>
<comment type="caution">
    <text evidence="2">The sequence shown here is derived from an EMBL/GenBank/DDBJ whole genome shotgun (WGS) entry which is preliminary data.</text>
</comment>
<keyword evidence="3" id="KW-1185">Reference proteome</keyword>
<dbReference type="EMBL" id="RPDH01000001">
    <property type="protein sequence ID" value="RPE13559.1"/>
    <property type="molecule type" value="Genomic_DNA"/>
</dbReference>
<dbReference type="InterPro" id="IPR013785">
    <property type="entry name" value="Aldolase_TIM"/>
</dbReference>
<organism evidence="2 3">
    <name type="scientific">Chitinophaga lutea</name>
    <dbReference type="NCBI Taxonomy" id="2488634"/>
    <lineage>
        <taxon>Bacteria</taxon>
        <taxon>Pseudomonadati</taxon>
        <taxon>Bacteroidota</taxon>
        <taxon>Chitinophagia</taxon>
        <taxon>Chitinophagales</taxon>
        <taxon>Chitinophagaceae</taxon>
        <taxon>Chitinophaga</taxon>
    </lineage>
</organism>
<evidence type="ECO:0000256" key="1">
    <source>
        <dbReference type="SAM" id="MobiDB-lite"/>
    </source>
</evidence>
<feature type="region of interest" description="Disordered" evidence="1">
    <location>
        <begin position="81"/>
        <end position="100"/>
    </location>
</feature>
<name>A0A3N4Q2Y8_9BACT</name>